<keyword evidence="3" id="KW-1185">Reference proteome</keyword>
<dbReference type="STRING" id="66420.A0A194PYM7"/>
<feature type="region of interest" description="Disordered" evidence="1">
    <location>
        <begin position="981"/>
        <end position="1017"/>
    </location>
</feature>
<evidence type="ECO:0000313" key="2">
    <source>
        <dbReference type="EMBL" id="KPI98436.1"/>
    </source>
</evidence>
<feature type="compositionally biased region" description="Basic and acidic residues" evidence="1">
    <location>
        <begin position="8"/>
        <end position="21"/>
    </location>
</feature>
<feature type="compositionally biased region" description="Polar residues" evidence="1">
    <location>
        <begin position="1364"/>
        <end position="1380"/>
    </location>
</feature>
<dbReference type="EMBL" id="KQ459585">
    <property type="protein sequence ID" value="KPI98436.1"/>
    <property type="molecule type" value="Genomic_DNA"/>
</dbReference>
<feature type="region of interest" description="Disordered" evidence="1">
    <location>
        <begin position="1"/>
        <end position="27"/>
    </location>
</feature>
<feature type="region of interest" description="Disordered" evidence="1">
    <location>
        <begin position="1342"/>
        <end position="1400"/>
    </location>
</feature>
<gene>
    <name evidence="2" type="ORF">RR46_09652</name>
</gene>
<name>A0A194PYM7_PAPXU</name>
<dbReference type="Proteomes" id="UP000053268">
    <property type="component" value="Unassembled WGS sequence"/>
</dbReference>
<proteinExistence type="predicted"/>
<sequence>MAEAAQQQEKEKNILDTKQEEDVSSNSLKVPDHVINITNDFNIEKDETDSLTSQDLIYNTPEITQESTNNLNEELEPSEISESLPITSDVTDKDNFMPTISQNSLEESDFDKAIDKESKDDEYEKNKTHLNLQLDYEHSLETRMTETAVDALLSVSRETDNVTRVISDDPPEDLFEDEKDTTNVNIVNGYNEIKEIIDDKVKDQAINNDIECSKLQTNSLDELPITDNLDTDIDTDKISVTKDETKITEDDEVKDKIEDIVDDVVGDSVPTESDLQIAEALINLPSTAIQNKTFSETPPVTPPLTLEIDKPIEPCEDVLNKEFVDTVSHSPSTKDLVIEEPETDYSNEKKENISRYETEQEKSENLNAAQSLVQMSECIDHNINFVEIESENKKEASPNKTSKSKTTEATDSVLEPKVSLLPKKSTVEQSNGKSVSYDKSSSKLLKILEKPTTPKLAPNKTIISKRVIIPGKEKILNFDVGKQSFKGKPQAIKQNIVIRRSGPNKTILNNINEVSNLNKIILSRSNKPVQDSSSVQTYTIQTPVEHSSDPNTILIQPKNRKIAKTLTKIQKIKPQTQTSFVAHIKEKKSIKESGNDEPIFDINSMPIVLSDDILTPESIEKMPIVMSDANIITNSTNTTKIKTKTKVESEKLALSPVTTKSLSPIPSKAEIKTMVMSPSSDAAKVTTPNILSKSAKLRGAKPMLVIEKATGKKKIILPQPETAVKEAKQSHVPTLVPSVSQSGGKTEKYIILPTTSAPRAPRTQKIVIDPQTGKAHMFLAKGNDALAVTDNKAVSAKLIQQSSENTAPGNTVMIITNSQGAQSKIVLTPEHEKILFPHKANVSQLKTVTQRITTNSTIVLKTTVSTSTASKGQARIVPRHKSAIITSKGQLIVGGLVPSGTTNIAPMPEIRPALKRIVPAETKKIVHTTHVQKDSSEPMLFYQRKPGTYMQLTAAQFEHLQRTGQLISKSPIAQESKVIIQKPSAKSPKEPVVITTSKQRGRKSTIDPQTPQKKAKQEIAIAPAPPPVPALVSALAPVSQLTAAPSLSSNPVATNIQTVHASSPATASASTYPDLDNIEEILPSTAIARQAESAPAQPEPAGATAPGALSDGQLLAVPGEHFGGLAGTFYLCMEDNGNYTIVDNRPLILENNELVPMAEPAPAIAPLPERRDILEAALANSDVFQPEAARDDPPDFRDLNANVPVLCRVSETSTTLNQPIMTPVEVPTKADSEPAVPAVPANLDDGLAVIGVTPHTVPTSLELPITVTDPRIAPKTSDPLSGSAYSAALLPSPNAEIALVTSSEEVDVHAPGVMTLPLLTDDVSVGKSLPILTDEVSERGVSSVESALGSPSSAEVRDSEAEESQWSRLLTPSSDTSETSAEIPLQPPIKLSVNDLSHSE</sequence>
<evidence type="ECO:0000313" key="3">
    <source>
        <dbReference type="Proteomes" id="UP000053268"/>
    </source>
</evidence>
<reference evidence="2 3" key="1">
    <citation type="journal article" date="2015" name="Nat. Commun.">
        <title>Outbred genome sequencing and CRISPR/Cas9 gene editing in butterflies.</title>
        <authorList>
            <person name="Li X."/>
            <person name="Fan D."/>
            <person name="Zhang W."/>
            <person name="Liu G."/>
            <person name="Zhang L."/>
            <person name="Zhao L."/>
            <person name="Fang X."/>
            <person name="Chen L."/>
            <person name="Dong Y."/>
            <person name="Chen Y."/>
            <person name="Ding Y."/>
            <person name="Zhao R."/>
            <person name="Feng M."/>
            <person name="Zhu Y."/>
            <person name="Feng Y."/>
            <person name="Jiang X."/>
            <person name="Zhu D."/>
            <person name="Xiang H."/>
            <person name="Feng X."/>
            <person name="Li S."/>
            <person name="Wang J."/>
            <person name="Zhang G."/>
            <person name="Kronforst M.R."/>
            <person name="Wang W."/>
        </authorList>
    </citation>
    <scope>NUCLEOTIDE SEQUENCE [LARGE SCALE GENOMIC DNA]</scope>
    <source>
        <strain evidence="2">Ya'a_city_454_Px</strain>
        <tissue evidence="2">Whole body</tissue>
    </source>
</reference>
<feature type="region of interest" description="Disordered" evidence="1">
    <location>
        <begin position="389"/>
        <end position="417"/>
    </location>
</feature>
<protein>
    <submittedName>
        <fullName evidence="2">Uncharacterized protein</fullName>
    </submittedName>
</protein>
<accession>A0A194PYM7</accession>
<evidence type="ECO:0000256" key="1">
    <source>
        <dbReference type="SAM" id="MobiDB-lite"/>
    </source>
</evidence>
<organism evidence="2 3">
    <name type="scientific">Papilio xuthus</name>
    <name type="common">Asian swallowtail butterfly</name>
    <dbReference type="NCBI Taxonomy" id="66420"/>
    <lineage>
        <taxon>Eukaryota</taxon>
        <taxon>Metazoa</taxon>
        <taxon>Ecdysozoa</taxon>
        <taxon>Arthropoda</taxon>
        <taxon>Hexapoda</taxon>
        <taxon>Insecta</taxon>
        <taxon>Pterygota</taxon>
        <taxon>Neoptera</taxon>
        <taxon>Endopterygota</taxon>
        <taxon>Lepidoptera</taxon>
        <taxon>Glossata</taxon>
        <taxon>Ditrysia</taxon>
        <taxon>Papilionoidea</taxon>
        <taxon>Papilionidae</taxon>
        <taxon>Papilioninae</taxon>
        <taxon>Papilio</taxon>
    </lineage>
</organism>